<dbReference type="PROSITE" id="PS01311">
    <property type="entry name" value="LGT"/>
    <property type="match status" value="1"/>
</dbReference>
<evidence type="ECO:0000256" key="1">
    <source>
        <dbReference type="ARBA" id="ARBA00007150"/>
    </source>
</evidence>
<name>A0A1X7MUX3_9LACT</name>
<keyword evidence="4 7" id="KW-0812">Transmembrane</keyword>
<comment type="function">
    <text evidence="7">Catalyzes the transfer of the diacylglyceryl group from phosphatidylglycerol to the sulfhydryl group of the N-terminal cysteine of a prolipoprotein, the first step in the formation of mature lipoproteins.</text>
</comment>
<gene>
    <name evidence="7" type="primary">lgt</name>
    <name evidence="8" type="ORF">SAMN04488700_0855</name>
</gene>
<evidence type="ECO:0000313" key="8">
    <source>
        <dbReference type="EMBL" id="SMH28141.1"/>
    </source>
</evidence>
<keyword evidence="6 7" id="KW-0472">Membrane</keyword>
<dbReference type="GO" id="GO:0005886">
    <property type="term" value="C:plasma membrane"/>
    <property type="evidence" value="ECO:0007669"/>
    <property type="project" value="UniProtKB-SubCell"/>
</dbReference>
<comment type="catalytic activity">
    <reaction evidence="7">
        <text>L-cysteinyl-[prolipoprotein] + a 1,2-diacyl-sn-glycero-3-phospho-(1'-sn-glycerol) = an S-1,2-diacyl-sn-glyceryl-L-cysteinyl-[prolipoprotein] + sn-glycerol 1-phosphate + H(+)</text>
        <dbReference type="Rhea" id="RHEA:56712"/>
        <dbReference type="Rhea" id="RHEA-COMP:14679"/>
        <dbReference type="Rhea" id="RHEA-COMP:14680"/>
        <dbReference type="ChEBI" id="CHEBI:15378"/>
        <dbReference type="ChEBI" id="CHEBI:29950"/>
        <dbReference type="ChEBI" id="CHEBI:57685"/>
        <dbReference type="ChEBI" id="CHEBI:64716"/>
        <dbReference type="ChEBI" id="CHEBI:140658"/>
        <dbReference type="EC" id="2.5.1.145"/>
    </reaction>
</comment>
<dbReference type="InterPro" id="IPR001640">
    <property type="entry name" value="Lgt"/>
</dbReference>
<dbReference type="PANTHER" id="PTHR30589:SF0">
    <property type="entry name" value="PHOSPHATIDYLGLYCEROL--PROLIPOPROTEIN DIACYLGLYCERYL TRANSFERASE"/>
    <property type="match status" value="1"/>
</dbReference>
<evidence type="ECO:0000256" key="7">
    <source>
        <dbReference type="HAMAP-Rule" id="MF_01147"/>
    </source>
</evidence>
<dbReference type="EMBL" id="FXBJ01000002">
    <property type="protein sequence ID" value="SMH28141.1"/>
    <property type="molecule type" value="Genomic_DNA"/>
</dbReference>
<evidence type="ECO:0000256" key="3">
    <source>
        <dbReference type="ARBA" id="ARBA00022679"/>
    </source>
</evidence>
<feature type="transmembrane region" description="Helical" evidence="7">
    <location>
        <begin position="116"/>
        <end position="135"/>
    </location>
</feature>
<accession>A0A1X7MUX3</accession>
<dbReference type="UniPathway" id="UPA00664"/>
<dbReference type="OrthoDB" id="871140at2"/>
<proteinExistence type="inferred from homology"/>
<comment type="similarity">
    <text evidence="1 7">Belongs to the Lgt family.</text>
</comment>
<dbReference type="Pfam" id="PF01790">
    <property type="entry name" value="LGT"/>
    <property type="match status" value="1"/>
</dbReference>
<protein>
    <recommendedName>
        <fullName evidence="7">Phosphatidylglycerol--prolipoprotein diacylglyceryl transferase</fullName>
        <ecNumber evidence="7">2.5.1.145</ecNumber>
    </recommendedName>
</protein>
<dbReference type="NCBIfam" id="TIGR00544">
    <property type="entry name" value="lgt"/>
    <property type="match status" value="1"/>
</dbReference>
<dbReference type="GO" id="GO:0042158">
    <property type="term" value="P:lipoprotein biosynthetic process"/>
    <property type="evidence" value="ECO:0007669"/>
    <property type="project" value="UniProtKB-UniRule"/>
</dbReference>
<dbReference type="Proteomes" id="UP000193435">
    <property type="component" value="Unassembled WGS sequence"/>
</dbReference>
<feature type="binding site" evidence="7">
    <location>
        <position position="137"/>
    </location>
    <ligand>
        <name>a 1,2-diacyl-sn-glycero-3-phospho-(1'-sn-glycerol)</name>
        <dbReference type="ChEBI" id="CHEBI:64716"/>
    </ligand>
</feature>
<keyword evidence="9" id="KW-1185">Reference proteome</keyword>
<dbReference type="GO" id="GO:0008961">
    <property type="term" value="F:phosphatidylglycerol-prolipoprotein diacylglyceryl transferase activity"/>
    <property type="evidence" value="ECO:0007669"/>
    <property type="project" value="UniProtKB-UniRule"/>
</dbReference>
<feature type="transmembrane region" description="Helical" evidence="7">
    <location>
        <begin position="240"/>
        <end position="258"/>
    </location>
</feature>
<keyword evidence="2 7" id="KW-1003">Cell membrane</keyword>
<evidence type="ECO:0000256" key="5">
    <source>
        <dbReference type="ARBA" id="ARBA00022989"/>
    </source>
</evidence>
<evidence type="ECO:0000256" key="2">
    <source>
        <dbReference type="ARBA" id="ARBA00022475"/>
    </source>
</evidence>
<dbReference type="AlphaFoldDB" id="A0A1X7MUX3"/>
<feature type="transmembrane region" description="Helical" evidence="7">
    <location>
        <begin position="20"/>
        <end position="39"/>
    </location>
</feature>
<dbReference type="PANTHER" id="PTHR30589">
    <property type="entry name" value="PROLIPOPROTEIN DIACYLGLYCERYL TRANSFERASE"/>
    <property type="match status" value="1"/>
</dbReference>
<organism evidence="8 9">
    <name type="scientific">Carnobacterium iners</name>
    <dbReference type="NCBI Taxonomy" id="1073423"/>
    <lineage>
        <taxon>Bacteria</taxon>
        <taxon>Bacillati</taxon>
        <taxon>Bacillota</taxon>
        <taxon>Bacilli</taxon>
        <taxon>Lactobacillales</taxon>
        <taxon>Carnobacteriaceae</taxon>
        <taxon>Carnobacterium</taxon>
    </lineage>
</organism>
<reference evidence="8 9" key="1">
    <citation type="submission" date="2017-04" db="EMBL/GenBank/DDBJ databases">
        <authorList>
            <person name="Afonso C.L."/>
            <person name="Miller P.J."/>
            <person name="Scott M.A."/>
            <person name="Spackman E."/>
            <person name="Goraichik I."/>
            <person name="Dimitrov K.M."/>
            <person name="Suarez D.L."/>
            <person name="Swayne D.E."/>
        </authorList>
    </citation>
    <scope>NUCLEOTIDE SEQUENCE [LARGE SCALE GENOMIC DNA]</scope>
    <source>
        <strain evidence="8 9">LMG26642</strain>
    </source>
</reference>
<keyword evidence="8" id="KW-0449">Lipoprotein</keyword>
<comment type="pathway">
    <text evidence="7">Protein modification; lipoprotein biosynthesis (diacylglyceryl transfer).</text>
</comment>
<feature type="transmembrane region" description="Helical" evidence="7">
    <location>
        <begin position="179"/>
        <end position="197"/>
    </location>
</feature>
<keyword evidence="5 7" id="KW-1133">Transmembrane helix</keyword>
<keyword evidence="3 7" id="KW-0808">Transferase</keyword>
<dbReference type="EC" id="2.5.1.145" evidence="7"/>
<evidence type="ECO:0000313" key="9">
    <source>
        <dbReference type="Proteomes" id="UP000193435"/>
    </source>
</evidence>
<feature type="transmembrane region" description="Helical" evidence="7">
    <location>
        <begin position="51"/>
        <end position="74"/>
    </location>
</feature>
<feature type="transmembrane region" description="Helical" evidence="7">
    <location>
        <begin position="86"/>
        <end position="109"/>
    </location>
</feature>
<dbReference type="STRING" id="1073423.SAMN04488700_0855"/>
<dbReference type="HAMAP" id="MF_01147">
    <property type="entry name" value="Lgt"/>
    <property type="match status" value="1"/>
</dbReference>
<sequence length="286" mass="32210">MNILLGEIDPLAISAGPIQIYWYGVIIAAAMFVAISLTTREGNKRGLAEDTIIDTSLWAIPIGFVGARLYYVLFELDYYLQNPTEIMAIWNGGIAIYGGLIAGGLTVYIYTKKKGIPLALLLDVLAPNVLLAQSIGRWGNFMNQEAHGGPVSRGFLENLYLPNVIIKQMNINGAYYHPTFLYESLWSLLGFCLLILLRNRKNLLRQGEVALSYVLWYSTGRFFIEGMRTDSLWIGDLIRVSQALSLVLVIGAIIIWYLRRQDYPPKTYYLEGNQKLEASKEIELDN</sequence>
<dbReference type="RefSeq" id="WP_085559087.1">
    <property type="nucleotide sequence ID" value="NZ_FOAH01000006.1"/>
</dbReference>
<comment type="subcellular location">
    <subcellularLocation>
        <location evidence="7">Cell membrane</location>
        <topology evidence="7">Multi-pass membrane protein</topology>
    </subcellularLocation>
</comment>
<evidence type="ECO:0000256" key="4">
    <source>
        <dbReference type="ARBA" id="ARBA00022692"/>
    </source>
</evidence>
<evidence type="ECO:0000256" key="6">
    <source>
        <dbReference type="ARBA" id="ARBA00023136"/>
    </source>
</evidence>